<dbReference type="GO" id="GO:0006259">
    <property type="term" value="P:DNA metabolic process"/>
    <property type="evidence" value="ECO:0007669"/>
    <property type="project" value="InterPro"/>
</dbReference>
<dbReference type="EMBL" id="JAFNAA010000018">
    <property type="protein sequence ID" value="MBO1109422.1"/>
    <property type="molecule type" value="Genomic_DNA"/>
</dbReference>
<gene>
    <name evidence="2" type="ORF">J2R62_14615</name>
</gene>
<feature type="compositionally biased region" description="Low complexity" evidence="1">
    <location>
        <begin position="268"/>
        <end position="281"/>
    </location>
</feature>
<protein>
    <submittedName>
        <fullName evidence="2">Recombinase RecT</fullName>
    </submittedName>
</protein>
<sequence length="362" mass="40203">MMNQHPTLVSNNTVIANDRGQANMLNLMMNVDFMASIDRLADMMASGKATVPQHLRGNKADCYAICLQALQWGMNPFPVAQKTHLVNGTLGYEAQLVNAVVVNSGVIKGRFDYEFFGPWERVVGKFKVIKTKKDNKDIEYRVPNWTFDDEKGCGVRVTACLPNGEARSIELLLQQARTRNSTLWADDPKQQLAYLAVKRWARLYTPDVIMGVYSVDELQEEIDITPMVGDDTPLSGQSMTERLAAQAARKRAAQQAARKGNVIEGEARPVTETAAVAPATDETPELSSAQNDAPDEPSVQDVQDMLADILFRMDESQSGHEIKQLVEEIATIGKFMTKDQQAQANVVYHRNMDRLGLRNTAA</sequence>
<evidence type="ECO:0000256" key="1">
    <source>
        <dbReference type="SAM" id="MobiDB-lite"/>
    </source>
</evidence>
<dbReference type="RefSeq" id="WP_039046639.1">
    <property type="nucleotide sequence ID" value="NZ_JAFNAA010000018.1"/>
</dbReference>
<accession>A0A8I2B6S0</accession>
<evidence type="ECO:0000313" key="2">
    <source>
        <dbReference type="EMBL" id="MBO1109422.1"/>
    </source>
</evidence>
<feature type="region of interest" description="Disordered" evidence="1">
    <location>
        <begin position="255"/>
        <end position="298"/>
    </location>
</feature>
<dbReference type="InterPro" id="IPR018330">
    <property type="entry name" value="RecT_fam"/>
</dbReference>
<evidence type="ECO:0000313" key="3">
    <source>
        <dbReference type="Proteomes" id="UP000664658"/>
    </source>
</evidence>
<dbReference type="AlphaFoldDB" id="A0A8I2B6S0"/>
<dbReference type="Pfam" id="PF03837">
    <property type="entry name" value="RecT"/>
    <property type="match status" value="1"/>
</dbReference>
<dbReference type="GO" id="GO:0003677">
    <property type="term" value="F:DNA binding"/>
    <property type="evidence" value="ECO:0007669"/>
    <property type="project" value="InterPro"/>
</dbReference>
<comment type="caution">
    <text evidence="2">The sequence shown here is derived from an EMBL/GenBank/DDBJ whole genome shotgun (WGS) entry which is preliminary data.</text>
</comment>
<dbReference type="Proteomes" id="UP000664658">
    <property type="component" value="Unassembled WGS sequence"/>
</dbReference>
<reference evidence="2" key="1">
    <citation type="submission" date="2021-03" db="EMBL/GenBank/DDBJ databases">
        <title>Plesiomonas shigelloides zfcc0051, isolated from zebrafish feces.</title>
        <authorList>
            <person name="Vanderhoek Z."/>
            <person name="Gaulke C."/>
        </authorList>
    </citation>
    <scope>NUCLEOTIDE SEQUENCE</scope>
    <source>
        <strain evidence="2">Zfcc0051</strain>
    </source>
</reference>
<organism evidence="2 3">
    <name type="scientific">Plesiomonas shigelloides</name>
    <name type="common">Aeromonas shigelloides</name>
    <dbReference type="NCBI Taxonomy" id="703"/>
    <lineage>
        <taxon>Bacteria</taxon>
        <taxon>Pseudomonadati</taxon>
        <taxon>Pseudomonadota</taxon>
        <taxon>Gammaproteobacteria</taxon>
        <taxon>Enterobacterales</taxon>
        <taxon>Enterobacteriaceae</taxon>
        <taxon>Plesiomonas</taxon>
    </lineage>
</organism>
<name>A0A8I2B6S0_PLESH</name>
<proteinExistence type="predicted"/>